<sequence length="973" mass="111861">MNAQLQNYAPGARLVIRDTEWVLRRVDLSSDGGYQLTCDGISELVHGQTNMFLTQIEDDIQTLDPAKTQLEQDLSDKFAQGLLYIESQLRQAIPNDESIHLAQHAAMDLVPYQIDPTVQALKQPRQRILIADAVGLGKTLEAGILVTELMQRGRGKRMLVLTLKSMMTQFQKEFWNRFTIPLTRLDSAGLQRVRQRIPGNHNPFYYFDKSIISIDTLKQDNEFKGYLEKAYWDIIVIDEAHNVADRGTSSQRAALAQLLASRSDTLIMLSATPHDGKARSFASLMNMLDPTAIANPEQYAKEDFHNKGLVIRRFKKDIREQVETEFKERQVHCLKHPASLEEETAYDALLAVPFTYKGKFDPEKQGHLIRIGLQKALFSSPAACLSSVNERIAKLENTLSQNEPQNEDIHTELNALQSLKLALQNINVERNTKYQNFIQLLKNKAFDWKKTNTNDRLVIFSERLETLKFLEKQLKQDLKLNDAQITQLHGGLSDVDQQKIVETFGKPETKLRVLLCSDVASEGINLHYLSHRLIHFDLPWSLMVFQQRNGRVDRYGQEETPHIYYLITESENQTIRGDTRILEILQQKDEQAYKNIGDPATFMKVHDVDAEEQLTEKAMAEGMEAQVFDQTYQADESNEGDELFALFFSTEEAAPSALQQLPLAERQNLFASDYVFAKAAIQYLNRDRQLMDASFSDSNQTFSLIAPDDLRHHFRYLPPEIRPEKWEQPLILTADKKQYQNEVKRSRQDESAWPKQHYLWAQHPVMQWLQERMLANVGRHTAPVLALNSELQPGQSIFLVSGLIPNRKAHPVIWHWYAVHCDDGKVTSVEDMHQTLKQLQLGRKPLPNSGQPVELEKLLALRGPVIEAAKQQVLQARNEFDTEMQVKLAAQTAELQRLRELQQDQLELALSTSRQDTSFKEARRLRESKRIDDIFKQYQTWVEETLNTEPMPYMQIIGVITRAHQSPYMSGEH</sequence>
<evidence type="ECO:0000256" key="1">
    <source>
        <dbReference type="ARBA" id="ARBA00022741"/>
    </source>
</evidence>
<dbReference type="CDD" id="cd18793">
    <property type="entry name" value="SF2_C_SNF"/>
    <property type="match status" value="1"/>
</dbReference>
<dbReference type="EMBL" id="UOFP01000066">
    <property type="protein sequence ID" value="VAW84752.1"/>
    <property type="molecule type" value="Genomic_DNA"/>
</dbReference>
<dbReference type="SUPFAM" id="SSF52540">
    <property type="entry name" value="P-loop containing nucleoside triphosphate hydrolases"/>
    <property type="match status" value="2"/>
</dbReference>
<dbReference type="Gene3D" id="3.40.50.300">
    <property type="entry name" value="P-loop containing nucleotide triphosphate hydrolases"/>
    <property type="match status" value="1"/>
</dbReference>
<dbReference type="InterPro" id="IPR027417">
    <property type="entry name" value="P-loop_NTPase"/>
</dbReference>
<name>A0A3B0ZB49_9ZZZZ</name>
<keyword evidence="1" id="KW-0547">Nucleotide-binding</keyword>
<dbReference type="InterPro" id="IPR000330">
    <property type="entry name" value="SNF2_N"/>
</dbReference>
<protein>
    <submittedName>
        <fullName evidence="7">Putative ATP-dependent helicase</fullName>
    </submittedName>
</protein>
<dbReference type="PANTHER" id="PTHR45766:SF6">
    <property type="entry name" value="SWI_SNF-RELATED MATRIX-ASSOCIATED ACTIN-DEPENDENT REGULATOR OF CHROMATIN SUBFAMILY A-LIKE PROTEIN 1"/>
    <property type="match status" value="1"/>
</dbReference>
<feature type="domain" description="Helicase ATP-binding" evidence="5">
    <location>
        <begin position="119"/>
        <end position="291"/>
    </location>
</feature>
<keyword evidence="3 7" id="KW-0347">Helicase</keyword>
<evidence type="ECO:0000259" key="5">
    <source>
        <dbReference type="PROSITE" id="PS51192"/>
    </source>
</evidence>
<dbReference type="AlphaFoldDB" id="A0A3B0ZB49"/>
<evidence type="ECO:0000256" key="4">
    <source>
        <dbReference type="ARBA" id="ARBA00022840"/>
    </source>
</evidence>
<dbReference type="PANTHER" id="PTHR45766">
    <property type="entry name" value="DNA ANNEALING HELICASE AND ENDONUCLEASE ZRANB3 FAMILY MEMBER"/>
    <property type="match status" value="1"/>
</dbReference>
<evidence type="ECO:0000259" key="6">
    <source>
        <dbReference type="PROSITE" id="PS51194"/>
    </source>
</evidence>
<dbReference type="InterPro" id="IPR057342">
    <property type="entry name" value="DEXDc_RapA"/>
</dbReference>
<dbReference type="Pfam" id="PF00271">
    <property type="entry name" value="Helicase_C"/>
    <property type="match status" value="1"/>
</dbReference>
<evidence type="ECO:0000313" key="7">
    <source>
        <dbReference type="EMBL" id="VAW84752.1"/>
    </source>
</evidence>
<dbReference type="PROSITE" id="PS51192">
    <property type="entry name" value="HELICASE_ATP_BIND_1"/>
    <property type="match status" value="1"/>
</dbReference>
<dbReference type="GO" id="GO:0005524">
    <property type="term" value="F:ATP binding"/>
    <property type="evidence" value="ECO:0007669"/>
    <property type="project" value="UniProtKB-KW"/>
</dbReference>
<keyword evidence="4" id="KW-0067">ATP-binding</keyword>
<dbReference type="Gene3D" id="3.40.50.10810">
    <property type="entry name" value="Tandem AAA-ATPase domain"/>
    <property type="match status" value="1"/>
</dbReference>
<dbReference type="InterPro" id="IPR001650">
    <property type="entry name" value="Helicase_C-like"/>
</dbReference>
<dbReference type="InterPro" id="IPR014001">
    <property type="entry name" value="Helicase_ATP-bd"/>
</dbReference>
<proteinExistence type="predicted"/>
<accession>A0A3B0ZB49</accession>
<reference evidence="7" key="1">
    <citation type="submission" date="2018-06" db="EMBL/GenBank/DDBJ databases">
        <authorList>
            <person name="Zhirakovskaya E."/>
        </authorList>
    </citation>
    <scope>NUCLEOTIDE SEQUENCE</scope>
</reference>
<dbReference type="InterPro" id="IPR049730">
    <property type="entry name" value="SNF2/RAD54-like_C"/>
</dbReference>
<dbReference type="Pfam" id="PF00176">
    <property type="entry name" value="SNF2-rel_dom"/>
    <property type="match status" value="1"/>
</dbReference>
<dbReference type="InterPro" id="IPR038718">
    <property type="entry name" value="SNF2-like_sf"/>
</dbReference>
<dbReference type="CDD" id="cd18011">
    <property type="entry name" value="DEXDc_RapA"/>
    <property type="match status" value="1"/>
</dbReference>
<evidence type="ECO:0000256" key="2">
    <source>
        <dbReference type="ARBA" id="ARBA00022801"/>
    </source>
</evidence>
<evidence type="ECO:0000256" key="3">
    <source>
        <dbReference type="ARBA" id="ARBA00022806"/>
    </source>
</evidence>
<dbReference type="SMART" id="SM00490">
    <property type="entry name" value="HELICc"/>
    <property type="match status" value="1"/>
</dbReference>
<dbReference type="GO" id="GO:0004386">
    <property type="term" value="F:helicase activity"/>
    <property type="evidence" value="ECO:0007669"/>
    <property type="project" value="UniProtKB-KW"/>
</dbReference>
<keyword evidence="2" id="KW-0378">Hydrolase</keyword>
<organism evidence="7">
    <name type="scientific">hydrothermal vent metagenome</name>
    <dbReference type="NCBI Taxonomy" id="652676"/>
    <lineage>
        <taxon>unclassified sequences</taxon>
        <taxon>metagenomes</taxon>
        <taxon>ecological metagenomes</taxon>
    </lineage>
</organism>
<dbReference type="GO" id="GO:0016787">
    <property type="term" value="F:hydrolase activity"/>
    <property type="evidence" value="ECO:0007669"/>
    <property type="project" value="UniProtKB-KW"/>
</dbReference>
<dbReference type="PROSITE" id="PS51194">
    <property type="entry name" value="HELICASE_CTER"/>
    <property type="match status" value="1"/>
</dbReference>
<feature type="domain" description="Helicase C-terminal" evidence="6">
    <location>
        <begin position="433"/>
        <end position="600"/>
    </location>
</feature>
<dbReference type="SMART" id="SM00487">
    <property type="entry name" value="DEXDc"/>
    <property type="match status" value="1"/>
</dbReference>
<gene>
    <name evidence="7" type="ORF">MNBD_GAMMA18-1607</name>
</gene>